<keyword evidence="2" id="KW-1185">Reference proteome</keyword>
<comment type="caution">
    <text evidence="1">The sequence shown here is derived from an EMBL/GenBank/DDBJ whole genome shotgun (WGS) entry which is preliminary data.</text>
</comment>
<gene>
    <name evidence="1" type="ORF">K7432_016858</name>
</gene>
<reference evidence="1 2" key="1">
    <citation type="submission" date="2023-04" db="EMBL/GenBank/DDBJ databases">
        <title>Genome of Basidiobolus ranarum AG-B5.</title>
        <authorList>
            <person name="Stajich J.E."/>
            <person name="Carter-House D."/>
            <person name="Gryganskyi A."/>
        </authorList>
    </citation>
    <scope>NUCLEOTIDE SEQUENCE [LARGE SCALE GENOMIC DNA]</scope>
    <source>
        <strain evidence="1 2">AG-B5</strain>
    </source>
</reference>
<dbReference type="EMBL" id="JASJQH010003098">
    <property type="protein sequence ID" value="KAK9759783.1"/>
    <property type="molecule type" value="Genomic_DNA"/>
</dbReference>
<organism evidence="1 2">
    <name type="scientific">Basidiobolus ranarum</name>
    <dbReference type="NCBI Taxonomy" id="34480"/>
    <lineage>
        <taxon>Eukaryota</taxon>
        <taxon>Fungi</taxon>
        <taxon>Fungi incertae sedis</taxon>
        <taxon>Zoopagomycota</taxon>
        <taxon>Entomophthoromycotina</taxon>
        <taxon>Basidiobolomycetes</taxon>
        <taxon>Basidiobolales</taxon>
        <taxon>Basidiobolaceae</taxon>
        <taxon>Basidiobolus</taxon>
    </lineage>
</organism>
<dbReference type="Proteomes" id="UP001479436">
    <property type="component" value="Unassembled WGS sequence"/>
</dbReference>
<evidence type="ECO:0000313" key="2">
    <source>
        <dbReference type="Proteomes" id="UP001479436"/>
    </source>
</evidence>
<accession>A0ABR2WE55</accession>
<sequence>MRYMNHHTLEIILENSIVSEFREEGEDRLDWESSDHYFPKNAGTPLYVPFSLKDTLLNRFTSLLRNSPSPLVTKFLKDFYISQAKVLYPNTFILYDEIWDAALNES</sequence>
<protein>
    <submittedName>
        <fullName evidence="1">Uncharacterized protein</fullName>
    </submittedName>
</protein>
<proteinExistence type="predicted"/>
<name>A0ABR2WE55_9FUNG</name>
<evidence type="ECO:0000313" key="1">
    <source>
        <dbReference type="EMBL" id="KAK9759783.1"/>
    </source>
</evidence>